<dbReference type="EMBL" id="CAJOBR010001122">
    <property type="protein sequence ID" value="CAF4580359.1"/>
    <property type="molecule type" value="Genomic_DNA"/>
</dbReference>
<dbReference type="CDD" id="cd20021">
    <property type="entry name" value="FH_FOXG"/>
    <property type="match status" value="1"/>
</dbReference>
<name>A0A818HU03_9BILA</name>
<dbReference type="Gene3D" id="1.10.10.10">
    <property type="entry name" value="Winged helix-like DNA-binding domain superfamily/Winged helix DNA-binding domain"/>
    <property type="match status" value="1"/>
</dbReference>
<accession>A0A818HU03</accession>
<dbReference type="EMBL" id="CAJOBO010001427">
    <property type="protein sequence ID" value="CAF4376972.1"/>
    <property type="molecule type" value="Genomic_DNA"/>
</dbReference>
<organism evidence="9 15">
    <name type="scientific">Rotaria socialis</name>
    <dbReference type="NCBI Taxonomy" id="392032"/>
    <lineage>
        <taxon>Eukaryota</taxon>
        <taxon>Metazoa</taxon>
        <taxon>Spiralia</taxon>
        <taxon>Gnathifera</taxon>
        <taxon>Rotifera</taxon>
        <taxon>Eurotatoria</taxon>
        <taxon>Bdelloidea</taxon>
        <taxon>Philodinida</taxon>
        <taxon>Philodinidae</taxon>
        <taxon>Rotaria</taxon>
    </lineage>
</organism>
<dbReference type="SMART" id="SM00339">
    <property type="entry name" value="FH"/>
    <property type="match status" value="1"/>
</dbReference>
<dbReference type="EMBL" id="CAJOBQ010001798">
    <property type="protein sequence ID" value="CAF4516702.1"/>
    <property type="molecule type" value="Genomic_DNA"/>
</dbReference>
<evidence type="ECO:0000313" key="5">
    <source>
        <dbReference type="EMBL" id="CAF3179970.1"/>
    </source>
</evidence>
<dbReference type="EMBL" id="CAJNYU010001442">
    <property type="protein sequence ID" value="CAF3437494.1"/>
    <property type="molecule type" value="Genomic_DNA"/>
</dbReference>
<dbReference type="Proteomes" id="UP000663862">
    <property type="component" value="Unassembled WGS sequence"/>
</dbReference>
<dbReference type="Proteomes" id="UP000663873">
    <property type="component" value="Unassembled WGS sequence"/>
</dbReference>
<dbReference type="EMBL" id="CAJNYD010000735">
    <property type="protein sequence ID" value="CAF3294084.1"/>
    <property type="molecule type" value="Genomic_DNA"/>
</dbReference>
<evidence type="ECO:0000313" key="15">
    <source>
        <dbReference type="Proteomes" id="UP000663872"/>
    </source>
</evidence>
<evidence type="ECO:0000313" key="12">
    <source>
        <dbReference type="EMBL" id="CAF4516702.1"/>
    </source>
</evidence>
<comment type="subcellular location">
    <subcellularLocation>
        <location evidence="2">Nucleus</location>
    </subcellularLocation>
</comment>
<feature type="domain" description="Fork-head" evidence="4">
    <location>
        <begin position="111"/>
        <end position="205"/>
    </location>
</feature>
<sequence>MQEHVFQSSFSIRSVLGKDDDNNNNNNNNTVNNSLKRTRDENEDDDELSPKKRAILDDAREQIDVESSEDEETKSTKKSTSSISSESGSDGTNTQKLSSTTSAPKNKYGIKPAYSYNALIMMAIRASPHERLTLNGIYEYIMKSFPYYRENKQGWQNSIRHNLSLNKCFVKVPRHYDDPGKGNYWMLDPSADDVFIGATTGKLRRRTSTSRNHRLAALKHSNLTASNPYTAAFYASAAAALRQQQFFQAIAANEAIRHHQTLLASAISPNQTRSVL</sequence>
<dbReference type="InterPro" id="IPR047208">
    <property type="entry name" value="FOXG1"/>
</dbReference>
<evidence type="ECO:0000256" key="1">
    <source>
        <dbReference type="ARBA" id="ARBA00023125"/>
    </source>
</evidence>
<gene>
    <name evidence="8" type="ORF">FME351_LOCUS12345</name>
    <name evidence="9" type="ORF">GRG538_LOCUS18243</name>
    <name evidence="11" type="ORF">HFQ381_LOCUS18458</name>
    <name evidence="7" type="ORF">KIK155_LOCUS8432</name>
    <name evidence="6" type="ORF">LUA448_LOCUS7476</name>
    <name evidence="13" type="ORF">QYT958_LOCUS10228</name>
    <name evidence="5" type="ORF">TIS948_LOCUS11289</name>
    <name evidence="14" type="ORF">TOA249_LOCUS14987</name>
    <name evidence="12" type="ORF">TSG867_LOCUS22271</name>
    <name evidence="10" type="ORF">UJA718_LOCUS3243</name>
</gene>
<evidence type="ECO:0000259" key="4">
    <source>
        <dbReference type="PROSITE" id="PS50039"/>
    </source>
</evidence>
<protein>
    <recommendedName>
        <fullName evidence="4">Fork-head domain-containing protein</fullName>
    </recommendedName>
</protein>
<feature type="compositionally biased region" description="Low complexity" evidence="3">
    <location>
        <begin position="23"/>
        <end position="33"/>
    </location>
</feature>
<keyword evidence="16" id="KW-1185">Reference proteome</keyword>
<dbReference type="PROSITE" id="PS00658">
    <property type="entry name" value="FORK_HEAD_2"/>
    <property type="match status" value="1"/>
</dbReference>
<dbReference type="GO" id="GO:0003700">
    <property type="term" value="F:DNA-binding transcription factor activity"/>
    <property type="evidence" value="ECO:0007669"/>
    <property type="project" value="InterPro"/>
</dbReference>
<evidence type="ECO:0000313" key="10">
    <source>
        <dbReference type="EMBL" id="CAF4147063.1"/>
    </source>
</evidence>
<dbReference type="Proteomes" id="UP000663838">
    <property type="component" value="Unassembled WGS sequence"/>
</dbReference>
<evidence type="ECO:0000313" key="8">
    <source>
        <dbReference type="EMBL" id="CAF3437494.1"/>
    </source>
</evidence>
<dbReference type="PANTHER" id="PTHR46617">
    <property type="entry name" value="FORKHEAD BOX PROTEIN G1"/>
    <property type="match status" value="1"/>
</dbReference>
<dbReference type="EMBL" id="CAJOBP010000237">
    <property type="protein sequence ID" value="CAF4147063.1"/>
    <property type="molecule type" value="Genomic_DNA"/>
</dbReference>
<dbReference type="InterPro" id="IPR036390">
    <property type="entry name" value="WH_DNA-bd_sf"/>
</dbReference>
<dbReference type="EMBL" id="CAJNYV010001103">
    <property type="protein sequence ID" value="CAF3404482.1"/>
    <property type="molecule type" value="Genomic_DNA"/>
</dbReference>
<dbReference type="Proteomes" id="UP000663865">
    <property type="component" value="Unassembled WGS sequence"/>
</dbReference>
<evidence type="ECO:0000313" key="9">
    <source>
        <dbReference type="EMBL" id="CAF3512002.1"/>
    </source>
</evidence>
<evidence type="ECO:0000256" key="2">
    <source>
        <dbReference type="PROSITE-ProRule" id="PRU00089"/>
    </source>
</evidence>
<dbReference type="EMBL" id="CAJNYT010002978">
    <property type="protein sequence ID" value="CAF3512002.1"/>
    <property type="molecule type" value="Genomic_DNA"/>
</dbReference>
<evidence type="ECO:0000313" key="14">
    <source>
        <dbReference type="EMBL" id="CAF4666200.1"/>
    </source>
</evidence>
<keyword evidence="2" id="KW-0539">Nucleus</keyword>
<keyword evidence="1 2" id="KW-0238">DNA-binding</keyword>
<dbReference type="InterPro" id="IPR036388">
    <property type="entry name" value="WH-like_DNA-bd_sf"/>
</dbReference>
<dbReference type="Proteomes" id="UP000663848">
    <property type="component" value="Unassembled WGS sequence"/>
</dbReference>
<reference evidence="9" key="1">
    <citation type="submission" date="2021-02" db="EMBL/GenBank/DDBJ databases">
        <authorList>
            <person name="Nowell W R."/>
        </authorList>
    </citation>
    <scope>NUCLEOTIDE SEQUENCE</scope>
</reference>
<feature type="compositionally biased region" description="Low complexity" evidence="3">
    <location>
        <begin position="78"/>
        <end position="92"/>
    </location>
</feature>
<proteinExistence type="predicted"/>
<feature type="compositionally biased region" description="Basic and acidic residues" evidence="3">
    <location>
        <begin position="48"/>
        <end position="63"/>
    </location>
</feature>
<dbReference type="InterPro" id="IPR030456">
    <property type="entry name" value="TF_fork_head_CS_2"/>
</dbReference>
<dbReference type="EMBL" id="CAJOBS010000955">
    <property type="protein sequence ID" value="CAF4666200.1"/>
    <property type="molecule type" value="Genomic_DNA"/>
</dbReference>
<comment type="caution">
    <text evidence="9">The sequence shown here is derived from an EMBL/GenBank/DDBJ whole genome shotgun (WGS) entry which is preliminary data.</text>
</comment>
<feature type="compositionally biased region" description="Polar residues" evidence="3">
    <location>
        <begin position="93"/>
        <end position="104"/>
    </location>
</feature>
<dbReference type="FunFam" id="1.10.10.10:FF:000135">
    <property type="entry name" value="forkhead box protein G1"/>
    <property type="match status" value="1"/>
</dbReference>
<evidence type="ECO:0000313" key="16">
    <source>
        <dbReference type="Proteomes" id="UP000663873"/>
    </source>
</evidence>
<dbReference type="Pfam" id="PF00250">
    <property type="entry name" value="Forkhead"/>
    <property type="match status" value="1"/>
</dbReference>
<dbReference type="Proteomes" id="UP000663833">
    <property type="component" value="Unassembled WGS sequence"/>
</dbReference>
<dbReference type="AlphaFoldDB" id="A0A818HU03"/>
<dbReference type="Proteomes" id="UP000663825">
    <property type="component" value="Unassembled WGS sequence"/>
</dbReference>
<dbReference type="Proteomes" id="UP000663869">
    <property type="component" value="Unassembled WGS sequence"/>
</dbReference>
<dbReference type="PANTHER" id="PTHR46617:SF3">
    <property type="entry name" value="FORKHEAD BOX PROTEIN G1"/>
    <property type="match status" value="1"/>
</dbReference>
<feature type="region of interest" description="Disordered" evidence="3">
    <location>
        <begin position="14"/>
        <end position="108"/>
    </location>
</feature>
<evidence type="ECO:0000313" key="11">
    <source>
        <dbReference type="EMBL" id="CAF4376972.1"/>
    </source>
</evidence>
<dbReference type="GO" id="GO:1990837">
    <property type="term" value="F:sequence-specific double-stranded DNA binding"/>
    <property type="evidence" value="ECO:0007669"/>
    <property type="project" value="TreeGrafter"/>
</dbReference>
<dbReference type="SUPFAM" id="SSF46785">
    <property type="entry name" value="Winged helix' DNA-binding domain"/>
    <property type="match status" value="1"/>
</dbReference>
<dbReference type="PROSITE" id="PS50039">
    <property type="entry name" value="FORK_HEAD_3"/>
    <property type="match status" value="1"/>
</dbReference>
<dbReference type="Proteomes" id="UP000663872">
    <property type="component" value="Unassembled WGS sequence"/>
</dbReference>
<evidence type="ECO:0000313" key="6">
    <source>
        <dbReference type="EMBL" id="CAF3294084.1"/>
    </source>
</evidence>
<evidence type="ECO:0000313" key="7">
    <source>
        <dbReference type="EMBL" id="CAF3404482.1"/>
    </source>
</evidence>
<dbReference type="EMBL" id="CAJNXB010001590">
    <property type="protein sequence ID" value="CAF3179970.1"/>
    <property type="molecule type" value="Genomic_DNA"/>
</dbReference>
<dbReference type="GO" id="GO:0006357">
    <property type="term" value="P:regulation of transcription by RNA polymerase II"/>
    <property type="evidence" value="ECO:0007669"/>
    <property type="project" value="TreeGrafter"/>
</dbReference>
<evidence type="ECO:0000313" key="13">
    <source>
        <dbReference type="EMBL" id="CAF4580359.1"/>
    </source>
</evidence>
<dbReference type="OrthoDB" id="6230630at2759"/>
<dbReference type="GO" id="GO:0005634">
    <property type="term" value="C:nucleus"/>
    <property type="evidence" value="ECO:0007669"/>
    <property type="project" value="UniProtKB-SubCell"/>
</dbReference>
<dbReference type="InterPro" id="IPR001766">
    <property type="entry name" value="Fork_head_dom"/>
</dbReference>
<dbReference type="Proteomes" id="UP000663851">
    <property type="component" value="Unassembled WGS sequence"/>
</dbReference>
<dbReference type="PRINTS" id="PR00053">
    <property type="entry name" value="FORKHEAD"/>
</dbReference>
<feature type="DNA-binding region" description="Fork-head" evidence="2">
    <location>
        <begin position="111"/>
        <end position="205"/>
    </location>
</feature>
<evidence type="ECO:0000256" key="3">
    <source>
        <dbReference type="SAM" id="MobiDB-lite"/>
    </source>
</evidence>